<evidence type="ECO:0000256" key="2">
    <source>
        <dbReference type="ARBA" id="ARBA00022741"/>
    </source>
</evidence>
<keyword evidence="10" id="KW-1185">Reference proteome</keyword>
<dbReference type="CDD" id="cd03293">
    <property type="entry name" value="ABC_NrtD_SsuB_transporters"/>
    <property type="match status" value="1"/>
</dbReference>
<dbReference type="AlphaFoldDB" id="A0A4V1G4H4"/>
<dbReference type="PANTHER" id="PTHR42788:SF13">
    <property type="entry name" value="ALIPHATIC SULFONATES IMPORT ATP-BINDING PROTEIN SSUB"/>
    <property type="match status" value="1"/>
</dbReference>
<evidence type="ECO:0000256" key="7">
    <source>
        <dbReference type="ARBA" id="ARBA00070305"/>
    </source>
</evidence>
<keyword evidence="3" id="KW-0067">ATP-binding</keyword>
<dbReference type="InterPro" id="IPR017871">
    <property type="entry name" value="ABC_transporter-like_CS"/>
</dbReference>
<dbReference type="PROSITE" id="PS00211">
    <property type="entry name" value="ABC_TRANSPORTER_1"/>
    <property type="match status" value="1"/>
</dbReference>
<reference evidence="9 10" key="1">
    <citation type="submission" date="2019-05" db="EMBL/GenBank/DDBJ databases">
        <authorList>
            <person name="Chen C."/>
        </authorList>
    </citation>
    <scope>NUCLEOTIDE SEQUENCE [LARGE SCALE GENOMIC DNA]</scope>
    <source>
        <strain evidence="9 10">HB172198</strain>
    </source>
</reference>
<dbReference type="GO" id="GO:0005524">
    <property type="term" value="F:ATP binding"/>
    <property type="evidence" value="ECO:0007669"/>
    <property type="project" value="UniProtKB-KW"/>
</dbReference>
<keyword evidence="1" id="KW-0813">Transport</keyword>
<evidence type="ECO:0000256" key="5">
    <source>
        <dbReference type="ARBA" id="ARBA00063934"/>
    </source>
</evidence>
<evidence type="ECO:0000313" key="9">
    <source>
        <dbReference type="EMBL" id="QCT04704.1"/>
    </source>
</evidence>
<dbReference type="GO" id="GO:0016887">
    <property type="term" value="F:ATP hydrolysis activity"/>
    <property type="evidence" value="ECO:0007669"/>
    <property type="project" value="InterPro"/>
</dbReference>
<dbReference type="Pfam" id="PF00005">
    <property type="entry name" value="ABC_tran"/>
    <property type="match status" value="1"/>
</dbReference>
<dbReference type="PANTHER" id="PTHR42788">
    <property type="entry name" value="TAURINE IMPORT ATP-BINDING PROTEIN-RELATED"/>
    <property type="match status" value="1"/>
</dbReference>
<dbReference type="Gene3D" id="3.40.50.300">
    <property type="entry name" value="P-loop containing nucleotide triphosphate hydrolases"/>
    <property type="match status" value="1"/>
</dbReference>
<organism evidence="9 10">
    <name type="scientific">Paenibacillus algicola</name>
    <dbReference type="NCBI Taxonomy" id="2565926"/>
    <lineage>
        <taxon>Bacteria</taxon>
        <taxon>Bacillati</taxon>
        <taxon>Bacillota</taxon>
        <taxon>Bacilli</taxon>
        <taxon>Bacillales</taxon>
        <taxon>Paenibacillaceae</taxon>
        <taxon>Paenibacillus</taxon>
    </lineage>
</organism>
<dbReference type="GO" id="GO:0015418">
    <property type="term" value="F:ABC-type quaternary ammonium compound transporting activity"/>
    <property type="evidence" value="ECO:0007669"/>
    <property type="project" value="UniProtKB-EC"/>
</dbReference>
<comment type="catalytic activity">
    <reaction evidence="4">
        <text>a quaternary ammonium(out) + ATP + H2O = a quaternary ammonium(in) + ADP + phosphate + H(+)</text>
        <dbReference type="Rhea" id="RHEA:11036"/>
        <dbReference type="ChEBI" id="CHEBI:15377"/>
        <dbReference type="ChEBI" id="CHEBI:15378"/>
        <dbReference type="ChEBI" id="CHEBI:30616"/>
        <dbReference type="ChEBI" id="CHEBI:35267"/>
        <dbReference type="ChEBI" id="CHEBI:43474"/>
        <dbReference type="ChEBI" id="CHEBI:456216"/>
        <dbReference type="EC" id="7.6.2.9"/>
    </reaction>
</comment>
<protein>
    <recommendedName>
        <fullName evidence="7">Carnitine transport ATP-binding protein OpuCA</fullName>
        <ecNumber evidence="6">7.6.2.9</ecNumber>
    </recommendedName>
</protein>
<feature type="domain" description="ABC transporter" evidence="8">
    <location>
        <begin position="13"/>
        <end position="240"/>
    </location>
</feature>
<keyword evidence="2" id="KW-0547">Nucleotide-binding</keyword>
<dbReference type="KEGG" id="palo:E6C60_3999"/>
<accession>A0A4V1G4H4</accession>
<comment type="subunit">
    <text evidence="5">The complex is composed of two ATP-binding proteins (OpuCA), two transmembrane proteins (OpuCB and OpuCD) and a solute-binding protein (OpuCC).</text>
</comment>
<dbReference type="PROSITE" id="PS50893">
    <property type="entry name" value="ABC_TRANSPORTER_2"/>
    <property type="match status" value="1"/>
</dbReference>
<dbReference type="SMART" id="SM00382">
    <property type="entry name" value="AAA"/>
    <property type="match status" value="1"/>
</dbReference>
<dbReference type="SUPFAM" id="SSF52540">
    <property type="entry name" value="P-loop containing nucleoside triphosphate hydrolases"/>
    <property type="match status" value="1"/>
</dbReference>
<dbReference type="InterPro" id="IPR003439">
    <property type="entry name" value="ABC_transporter-like_ATP-bd"/>
</dbReference>
<sequence>MSNREERIKLQNIDIKNVSKSFGSLRVLEQVDFSIAKGEFAAIVGPSGCGKSTVLRMIAGLESPGSGAVTANGADIEKPDPSRMLIFQEHALYPWRTVADNVAFGLELAGMRKKERSQRVDEVLAKVGLTGFQKYYPHQLSGGMRQRAAIARALVTDPEVLLLDEPFGALDAITKISMQNELLTLWEGTGKTVLLITHDIDEAIYLADTVYVMSPRPGRIVEQIKLSMPRPRNRNGADFVAVRERVMKHLDLAHH</sequence>
<dbReference type="InterPro" id="IPR003593">
    <property type="entry name" value="AAA+_ATPase"/>
</dbReference>
<evidence type="ECO:0000256" key="6">
    <source>
        <dbReference type="ARBA" id="ARBA00066388"/>
    </source>
</evidence>
<evidence type="ECO:0000256" key="4">
    <source>
        <dbReference type="ARBA" id="ARBA00052482"/>
    </source>
</evidence>
<proteinExistence type="predicted"/>
<dbReference type="InterPro" id="IPR050166">
    <property type="entry name" value="ABC_transporter_ATP-bind"/>
</dbReference>
<dbReference type="Proteomes" id="UP000300879">
    <property type="component" value="Chromosome"/>
</dbReference>
<evidence type="ECO:0000313" key="10">
    <source>
        <dbReference type="Proteomes" id="UP000300879"/>
    </source>
</evidence>
<dbReference type="RefSeq" id="WP_233281072.1">
    <property type="nucleotide sequence ID" value="NZ_CP040396.1"/>
</dbReference>
<name>A0A4V1G4H4_9BACL</name>
<evidence type="ECO:0000256" key="3">
    <source>
        <dbReference type="ARBA" id="ARBA00022840"/>
    </source>
</evidence>
<dbReference type="EC" id="7.6.2.9" evidence="6"/>
<dbReference type="FunFam" id="3.40.50.300:FF:000425">
    <property type="entry name" value="Probable ABC transporter, ATP-binding subunit"/>
    <property type="match status" value="1"/>
</dbReference>
<dbReference type="EMBL" id="CP040396">
    <property type="protein sequence ID" value="QCT04704.1"/>
    <property type="molecule type" value="Genomic_DNA"/>
</dbReference>
<evidence type="ECO:0000259" key="8">
    <source>
        <dbReference type="PROSITE" id="PS50893"/>
    </source>
</evidence>
<gene>
    <name evidence="9" type="ORF">E6C60_3999</name>
</gene>
<dbReference type="InterPro" id="IPR027417">
    <property type="entry name" value="P-loop_NTPase"/>
</dbReference>
<evidence type="ECO:0000256" key="1">
    <source>
        <dbReference type="ARBA" id="ARBA00022448"/>
    </source>
</evidence>